<protein>
    <submittedName>
        <fullName evidence="1">Uncharacterized protein</fullName>
    </submittedName>
</protein>
<evidence type="ECO:0000313" key="1">
    <source>
        <dbReference type="EMBL" id="KAG7380196.1"/>
    </source>
</evidence>
<sequence length="110" mass="11553">MAKADSVRASRWSCAHRRVINLREPEIIPLEATGVAISRRDGCGDVTAATWDAAVSSSFACDRALVGASSQLGALLCSAVTAVLWASKRARWMGLAATNCGPADSLFVQC</sequence>
<evidence type="ECO:0000313" key="2">
    <source>
        <dbReference type="Proteomes" id="UP000694044"/>
    </source>
</evidence>
<reference evidence="1" key="1">
    <citation type="submission" date="2021-02" db="EMBL/GenBank/DDBJ databases">
        <authorList>
            <person name="Palmer J.M."/>
        </authorList>
    </citation>
    <scope>NUCLEOTIDE SEQUENCE</scope>
    <source>
        <strain evidence="1">SCRP734</strain>
    </source>
</reference>
<keyword evidence="2" id="KW-1185">Reference proteome</keyword>
<dbReference type="Proteomes" id="UP000694044">
    <property type="component" value="Unassembled WGS sequence"/>
</dbReference>
<gene>
    <name evidence="1" type="ORF">PHYPSEUDO_007650</name>
</gene>
<organism evidence="1 2">
    <name type="scientific">Phytophthora pseudosyringae</name>
    <dbReference type="NCBI Taxonomy" id="221518"/>
    <lineage>
        <taxon>Eukaryota</taxon>
        <taxon>Sar</taxon>
        <taxon>Stramenopiles</taxon>
        <taxon>Oomycota</taxon>
        <taxon>Peronosporomycetes</taxon>
        <taxon>Peronosporales</taxon>
        <taxon>Peronosporaceae</taxon>
        <taxon>Phytophthora</taxon>
    </lineage>
</organism>
<dbReference type="EMBL" id="JAGDFM010000306">
    <property type="protein sequence ID" value="KAG7380196.1"/>
    <property type="molecule type" value="Genomic_DNA"/>
</dbReference>
<accession>A0A8T1VGY3</accession>
<proteinExistence type="predicted"/>
<dbReference type="AlphaFoldDB" id="A0A8T1VGY3"/>
<comment type="caution">
    <text evidence="1">The sequence shown here is derived from an EMBL/GenBank/DDBJ whole genome shotgun (WGS) entry which is preliminary data.</text>
</comment>
<name>A0A8T1VGY3_9STRA</name>